<proteinExistence type="predicted"/>
<feature type="non-terminal residue" evidence="1">
    <location>
        <position position="67"/>
    </location>
</feature>
<organism evidence="1 2">
    <name type="scientific">Paraglomus occultum</name>
    <dbReference type="NCBI Taxonomy" id="144539"/>
    <lineage>
        <taxon>Eukaryota</taxon>
        <taxon>Fungi</taxon>
        <taxon>Fungi incertae sedis</taxon>
        <taxon>Mucoromycota</taxon>
        <taxon>Glomeromycotina</taxon>
        <taxon>Glomeromycetes</taxon>
        <taxon>Paraglomerales</taxon>
        <taxon>Paraglomeraceae</taxon>
        <taxon>Paraglomus</taxon>
    </lineage>
</organism>
<protein>
    <submittedName>
        <fullName evidence="1">1146_t:CDS:1</fullName>
    </submittedName>
</protein>
<comment type="caution">
    <text evidence="1">The sequence shown here is derived from an EMBL/GenBank/DDBJ whole genome shotgun (WGS) entry which is preliminary data.</text>
</comment>
<dbReference type="EMBL" id="CAJVPJ010005193">
    <property type="protein sequence ID" value="CAG8659392.1"/>
    <property type="molecule type" value="Genomic_DNA"/>
</dbReference>
<gene>
    <name evidence="1" type="ORF">POCULU_LOCUS10378</name>
</gene>
<evidence type="ECO:0000313" key="2">
    <source>
        <dbReference type="Proteomes" id="UP000789572"/>
    </source>
</evidence>
<dbReference type="AlphaFoldDB" id="A0A9N9DZY3"/>
<sequence length="67" mass="7942">MASVHKLRDLQPIEAATPLALFLRYRHEALSSATMIFQFRNLRRPSRLNRRPPNHSLQRNFVRNSLM</sequence>
<name>A0A9N9DZY3_9GLOM</name>
<dbReference type="Proteomes" id="UP000789572">
    <property type="component" value="Unassembled WGS sequence"/>
</dbReference>
<keyword evidence="2" id="KW-1185">Reference proteome</keyword>
<evidence type="ECO:0000313" key="1">
    <source>
        <dbReference type="EMBL" id="CAG8659392.1"/>
    </source>
</evidence>
<reference evidence="1" key="1">
    <citation type="submission" date="2021-06" db="EMBL/GenBank/DDBJ databases">
        <authorList>
            <person name="Kallberg Y."/>
            <person name="Tangrot J."/>
            <person name="Rosling A."/>
        </authorList>
    </citation>
    <scope>NUCLEOTIDE SEQUENCE</scope>
    <source>
        <strain evidence="1">IA702</strain>
    </source>
</reference>
<accession>A0A9N9DZY3</accession>